<evidence type="ECO:0000313" key="2">
    <source>
        <dbReference type="WBParaSite" id="ACRNAN_scaffold2058.g22296.t1"/>
    </source>
</evidence>
<protein>
    <submittedName>
        <fullName evidence="2">Uncharacterized protein</fullName>
    </submittedName>
</protein>
<organism evidence="1 2">
    <name type="scientific">Acrobeloides nanus</name>
    <dbReference type="NCBI Taxonomy" id="290746"/>
    <lineage>
        <taxon>Eukaryota</taxon>
        <taxon>Metazoa</taxon>
        <taxon>Ecdysozoa</taxon>
        <taxon>Nematoda</taxon>
        <taxon>Chromadorea</taxon>
        <taxon>Rhabditida</taxon>
        <taxon>Tylenchina</taxon>
        <taxon>Cephalobomorpha</taxon>
        <taxon>Cephaloboidea</taxon>
        <taxon>Cephalobidae</taxon>
        <taxon>Acrobeloides</taxon>
    </lineage>
</organism>
<keyword evidence="1" id="KW-1185">Reference proteome</keyword>
<accession>A0A914DA79</accession>
<reference evidence="2" key="1">
    <citation type="submission" date="2022-11" db="UniProtKB">
        <authorList>
            <consortium name="WormBaseParasite"/>
        </authorList>
    </citation>
    <scope>IDENTIFICATION</scope>
</reference>
<sequence length="93" mass="10802">MERRATQGYKYARKVIDMPDNTISLQISLDVRRSEFETVKSSSMNVNRRLWNAFPADLVKSENPARFKKAVSSQEIYLRVANKGAVRRVENHM</sequence>
<name>A0A914DA79_9BILA</name>
<dbReference type="WBParaSite" id="ACRNAN_scaffold2058.g22296.t1">
    <property type="protein sequence ID" value="ACRNAN_scaffold2058.g22296.t1"/>
    <property type="gene ID" value="ACRNAN_scaffold2058.g22296"/>
</dbReference>
<dbReference type="Proteomes" id="UP000887540">
    <property type="component" value="Unplaced"/>
</dbReference>
<proteinExistence type="predicted"/>
<evidence type="ECO:0000313" key="1">
    <source>
        <dbReference type="Proteomes" id="UP000887540"/>
    </source>
</evidence>
<dbReference type="AlphaFoldDB" id="A0A914DA79"/>